<protein>
    <submittedName>
        <fullName evidence="3">Copper chaperone CopZ</fullName>
    </submittedName>
</protein>
<dbReference type="Pfam" id="PF00403">
    <property type="entry name" value="HMA"/>
    <property type="match status" value="1"/>
</dbReference>
<evidence type="ECO:0000313" key="4">
    <source>
        <dbReference type="Proteomes" id="UP000182149"/>
    </source>
</evidence>
<dbReference type="STRING" id="328396.RU93_GL000756"/>
<organism evidence="3 4">
    <name type="scientific">Enterococcus aquimarinus</name>
    <dbReference type="NCBI Taxonomy" id="328396"/>
    <lineage>
        <taxon>Bacteria</taxon>
        <taxon>Bacillati</taxon>
        <taxon>Bacillota</taxon>
        <taxon>Bacilli</taxon>
        <taxon>Lactobacillales</taxon>
        <taxon>Enterococcaceae</taxon>
        <taxon>Enterococcus</taxon>
    </lineage>
</organism>
<reference evidence="3 4" key="1">
    <citation type="submission" date="2014-12" db="EMBL/GenBank/DDBJ databases">
        <title>Draft genome sequences of 29 type strains of Enterococci.</title>
        <authorList>
            <person name="Zhong Z."/>
            <person name="Sun Z."/>
            <person name="Liu W."/>
            <person name="Zhang W."/>
            <person name="Zhang H."/>
        </authorList>
    </citation>
    <scope>NUCLEOTIDE SEQUENCE [LARGE SCALE GENOMIC DNA]</scope>
    <source>
        <strain evidence="3 4">DSM 17690</strain>
    </source>
</reference>
<dbReference type="AlphaFoldDB" id="A0A1L8QPI6"/>
<dbReference type="Gene3D" id="3.30.70.100">
    <property type="match status" value="1"/>
</dbReference>
<dbReference type="PROSITE" id="PS01047">
    <property type="entry name" value="HMA_1"/>
    <property type="match status" value="1"/>
</dbReference>
<dbReference type="CDD" id="cd00371">
    <property type="entry name" value="HMA"/>
    <property type="match status" value="1"/>
</dbReference>
<dbReference type="Proteomes" id="UP000182149">
    <property type="component" value="Unassembled WGS sequence"/>
</dbReference>
<keyword evidence="1" id="KW-0479">Metal-binding</keyword>
<comment type="caution">
    <text evidence="3">The sequence shown here is derived from an EMBL/GenBank/DDBJ whole genome shotgun (WGS) entry which is preliminary data.</text>
</comment>
<name>A0A1L8QPI6_9ENTE</name>
<dbReference type="OrthoDB" id="2721717at2"/>
<dbReference type="FunFam" id="3.30.70.100:FF:000001">
    <property type="entry name" value="ATPase copper transporting beta"/>
    <property type="match status" value="1"/>
</dbReference>
<dbReference type="InterPro" id="IPR006121">
    <property type="entry name" value="HMA_dom"/>
</dbReference>
<dbReference type="EMBL" id="JXKD01000016">
    <property type="protein sequence ID" value="OJG09425.1"/>
    <property type="molecule type" value="Genomic_DNA"/>
</dbReference>
<gene>
    <name evidence="3" type="ORF">RU93_GL000756</name>
</gene>
<sequence length="77" mass="8633">MQKATIQLETLTCPSCMQKIENGVKSLDGVDKKSIKVLFNSSKVRVEYDDEKVSIKDIENAIDKLGYEVIKSQVKAL</sequence>
<evidence type="ECO:0000313" key="3">
    <source>
        <dbReference type="EMBL" id="OJG09425.1"/>
    </source>
</evidence>
<feature type="domain" description="HMA" evidence="2">
    <location>
        <begin position="2"/>
        <end position="70"/>
    </location>
</feature>
<proteinExistence type="predicted"/>
<dbReference type="RefSeq" id="WP_047001637.1">
    <property type="nucleotide sequence ID" value="NZ_JBHSHF010000011.1"/>
</dbReference>
<dbReference type="GO" id="GO:0046872">
    <property type="term" value="F:metal ion binding"/>
    <property type="evidence" value="ECO:0007669"/>
    <property type="project" value="UniProtKB-KW"/>
</dbReference>
<dbReference type="SUPFAM" id="SSF55008">
    <property type="entry name" value="HMA, heavy metal-associated domain"/>
    <property type="match status" value="1"/>
</dbReference>
<accession>A0A1L8QPI6</accession>
<dbReference type="InterPro" id="IPR036163">
    <property type="entry name" value="HMA_dom_sf"/>
</dbReference>
<evidence type="ECO:0000259" key="2">
    <source>
        <dbReference type="PROSITE" id="PS50846"/>
    </source>
</evidence>
<dbReference type="PROSITE" id="PS50846">
    <property type="entry name" value="HMA_2"/>
    <property type="match status" value="1"/>
</dbReference>
<dbReference type="InterPro" id="IPR017969">
    <property type="entry name" value="Heavy-metal-associated_CS"/>
</dbReference>
<keyword evidence="4" id="KW-1185">Reference proteome</keyword>
<evidence type="ECO:0000256" key="1">
    <source>
        <dbReference type="ARBA" id="ARBA00022723"/>
    </source>
</evidence>